<proteinExistence type="predicted"/>
<dbReference type="GO" id="GO:0005634">
    <property type="term" value="C:nucleus"/>
    <property type="evidence" value="ECO:0007669"/>
    <property type="project" value="InterPro"/>
</dbReference>
<keyword evidence="3" id="KW-1185">Reference proteome</keyword>
<organism evidence="2 3">
    <name type="scientific">Pycnococcus provasolii</name>
    <dbReference type="NCBI Taxonomy" id="41880"/>
    <lineage>
        <taxon>Eukaryota</taxon>
        <taxon>Viridiplantae</taxon>
        <taxon>Chlorophyta</taxon>
        <taxon>Pseudoscourfieldiophyceae</taxon>
        <taxon>Pseudoscourfieldiales</taxon>
        <taxon>Pycnococcaceae</taxon>
        <taxon>Pycnococcus</taxon>
    </lineage>
</organism>
<dbReference type="GO" id="GO:0004402">
    <property type="term" value="F:histone acetyltransferase activity"/>
    <property type="evidence" value="ECO:0007669"/>
    <property type="project" value="InterPro"/>
</dbReference>
<name>A0A830HU14_9CHLO</name>
<dbReference type="EMBL" id="BNJQ01000032">
    <property type="protein sequence ID" value="GHP10956.1"/>
    <property type="molecule type" value="Genomic_DNA"/>
</dbReference>
<dbReference type="InterPro" id="IPR017380">
    <property type="entry name" value="Hist_AcTrfase_B-typ_cat-su"/>
</dbReference>
<evidence type="ECO:0000256" key="1">
    <source>
        <dbReference type="SAM" id="MobiDB-lite"/>
    </source>
</evidence>
<comment type="caution">
    <text evidence="2">The sequence shown here is derived from an EMBL/GenBank/DDBJ whole genome shotgun (WGS) entry which is preliminary data.</text>
</comment>
<accession>A0A830HU14</accession>
<gene>
    <name evidence="2" type="ORF">PPROV_000968600</name>
</gene>
<dbReference type="PANTHER" id="PTHR12046">
    <property type="entry name" value="HISTONE ACETYLTRANSFERASE TYPE B CATALYTIC SUBUNIT"/>
    <property type="match status" value="1"/>
</dbReference>
<reference evidence="2" key="1">
    <citation type="submission" date="2020-10" db="EMBL/GenBank/DDBJ databases">
        <title>Unveiling of a novel bifunctional photoreceptor, Dualchrome1, isolated from a cosmopolitan green alga.</title>
        <authorList>
            <person name="Suzuki S."/>
            <person name="Kawachi M."/>
        </authorList>
    </citation>
    <scope>NUCLEOTIDE SEQUENCE</scope>
    <source>
        <strain evidence="2">NIES 2893</strain>
    </source>
</reference>
<evidence type="ECO:0000313" key="3">
    <source>
        <dbReference type="Proteomes" id="UP000660262"/>
    </source>
</evidence>
<feature type="region of interest" description="Disordered" evidence="1">
    <location>
        <begin position="1"/>
        <end position="35"/>
    </location>
</feature>
<dbReference type="Gene3D" id="3.90.360.10">
    <property type="entry name" value="Histone acetyl transferase 1 (HAT1), N-terminal domain"/>
    <property type="match status" value="1"/>
</dbReference>
<sequence length="668" mass="73103">MDPRGQRQKRKATLKARNPNSNPERENVVSQPLNNNHRIRPSFFARFMGENPGPCSHVVSFSPPPHRSAMSAPPPPSHGNGSKKRILPIPSSSMSSNPFAAATQDADLRLSKMARSTSHDGEKPPLVHGDDIPLPIHVDNIQHGDDEAGDDADDNTIDALDAVRIHVISKEHTNSTGGSGFNPHAYLQKIQEHSVPPAVGGHALEYANQVFGDDETIKRPPSCPRAALVHVFIHTPSCLALVTTTPTEAFKDAPPREHPVNLLQKRAFAEPAKLFTSVDEFNAAIAEAEANSLPLLPNAEPIVVAPMQLEDNTTTQMAVSRLNLADEACLRLRAQLDAITVLSVDAGSAVLEECEETSQEERAGNLGGEGWEMYAAHTTQAPVKLLGFMAVYRFYAFPVDRCRLRLSQLVTLPSFRRKGVGALMMRALYRSASDPKQRGGLSVVDVSLEDPTEETRRLRDSEDVRRLLSDDYFVKAADASWEKASQGGSLKLPADVSRRMGESFQIAKMQRRRAWEVLLSCRRNGEVSPELLKLITRRVLVEGGCAEKLSEKLQRKRMFDSGGASNNDDEVSAFVMWRASRSMIEAYKDPSKILLQALSGAKTAAGGHGMGGSRGMTNFLPSIPEPAVSEANLKEQKEKEVVDPEKVEELVGEAVQDVRRAVAAATRR</sequence>
<dbReference type="InterPro" id="IPR037113">
    <property type="entry name" value="Hat1_N_sf"/>
</dbReference>
<dbReference type="GO" id="GO:0000781">
    <property type="term" value="C:chromosome, telomeric region"/>
    <property type="evidence" value="ECO:0007669"/>
    <property type="project" value="GOC"/>
</dbReference>
<dbReference type="CDD" id="cd04301">
    <property type="entry name" value="NAT_SF"/>
    <property type="match status" value="1"/>
</dbReference>
<dbReference type="AlphaFoldDB" id="A0A830HU14"/>
<evidence type="ECO:0008006" key="4">
    <source>
        <dbReference type="Google" id="ProtNLM"/>
    </source>
</evidence>
<dbReference type="Gene3D" id="3.40.630.30">
    <property type="match status" value="1"/>
</dbReference>
<dbReference type="GO" id="GO:0031509">
    <property type="term" value="P:subtelomeric heterochromatin formation"/>
    <property type="evidence" value="ECO:0007669"/>
    <property type="project" value="InterPro"/>
</dbReference>
<feature type="compositionally biased region" description="Polar residues" evidence="1">
    <location>
        <begin position="18"/>
        <end position="35"/>
    </location>
</feature>
<dbReference type="Proteomes" id="UP000660262">
    <property type="component" value="Unassembled WGS sequence"/>
</dbReference>
<feature type="region of interest" description="Disordered" evidence="1">
    <location>
        <begin position="59"/>
        <end position="85"/>
    </location>
</feature>
<dbReference type="OrthoDB" id="10253098at2759"/>
<dbReference type="SUPFAM" id="SSF55729">
    <property type="entry name" value="Acyl-CoA N-acyltransferases (Nat)"/>
    <property type="match status" value="1"/>
</dbReference>
<feature type="compositionally biased region" description="Basic residues" evidence="1">
    <location>
        <begin position="1"/>
        <end position="14"/>
    </location>
</feature>
<dbReference type="InterPro" id="IPR016181">
    <property type="entry name" value="Acyl_CoA_acyltransferase"/>
</dbReference>
<protein>
    <recommendedName>
        <fullName evidence="4">Histone acetyltransferase</fullName>
    </recommendedName>
</protein>
<feature type="compositionally biased region" description="Pro residues" evidence="1">
    <location>
        <begin position="62"/>
        <end position="77"/>
    </location>
</feature>
<evidence type="ECO:0000313" key="2">
    <source>
        <dbReference type="EMBL" id="GHP10956.1"/>
    </source>
</evidence>